<dbReference type="OrthoDB" id="67788at2"/>
<dbReference type="AlphaFoldDB" id="A0A1H3NEM9"/>
<dbReference type="STRING" id="651662.SAMN04488069_11643"/>
<accession>A0A1H3NEM9</accession>
<dbReference type="Pfam" id="PF13391">
    <property type="entry name" value="HNH_2"/>
    <property type="match status" value="1"/>
</dbReference>
<proteinExistence type="predicted"/>
<gene>
    <name evidence="2" type="ORF">SAMN04488069_11643</name>
</gene>
<dbReference type="EMBL" id="FNOV01000016">
    <property type="protein sequence ID" value="SDY86639.1"/>
    <property type="molecule type" value="Genomic_DNA"/>
</dbReference>
<keyword evidence="2" id="KW-0540">Nuclease</keyword>
<dbReference type="GO" id="GO:0004519">
    <property type="term" value="F:endonuclease activity"/>
    <property type="evidence" value="ECO:0007669"/>
    <property type="project" value="UniProtKB-KW"/>
</dbReference>
<sequence length="262" mass="29744">MKEGQRLWTRDELLVAINLYCKLPFGQLHKGNPEIIRLAALLGRTPSSIALKLVNFASLDPSLDRVGMSNASKLDRQVWAEFYADWAGRVLESEQRLAEAQHLTLEEVAEQYEPLPPQPVGRMKEQLVKVRVNQQFFRRTVLAAYDNTCCVTGLRQPALLVAGHIRPWAVDEANRLNPRNGLALNALHDRAFELGLFTIRPDDYVIEVAPSVRLSSRPDAQSAGALLGQYHGQALRLPARRRFLPDPEFLDWHRTKWKSTHV</sequence>
<protein>
    <submittedName>
        <fullName evidence="2">Putative restriction endonuclease</fullName>
    </submittedName>
</protein>
<dbReference type="InterPro" id="IPR003615">
    <property type="entry name" value="HNH_nuc"/>
</dbReference>
<organism evidence="2 3">
    <name type="scientific">Hymenobacter psychrophilus</name>
    <dbReference type="NCBI Taxonomy" id="651662"/>
    <lineage>
        <taxon>Bacteria</taxon>
        <taxon>Pseudomonadati</taxon>
        <taxon>Bacteroidota</taxon>
        <taxon>Cytophagia</taxon>
        <taxon>Cytophagales</taxon>
        <taxon>Hymenobacteraceae</taxon>
        <taxon>Hymenobacter</taxon>
    </lineage>
</organism>
<keyword evidence="3" id="KW-1185">Reference proteome</keyword>
<keyword evidence="2" id="KW-0378">Hydrolase</keyword>
<evidence type="ECO:0000259" key="1">
    <source>
        <dbReference type="Pfam" id="PF13391"/>
    </source>
</evidence>
<feature type="domain" description="HNH nuclease" evidence="1">
    <location>
        <begin position="149"/>
        <end position="199"/>
    </location>
</feature>
<keyword evidence="2" id="KW-0255">Endonuclease</keyword>
<dbReference type="RefSeq" id="WP_092743306.1">
    <property type="nucleotide sequence ID" value="NZ_FNOV01000016.1"/>
</dbReference>
<reference evidence="3" key="1">
    <citation type="submission" date="2016-10" db="EMBL/GenBank/DDBJ databases">
        <authorList>
            <person name="Varghese N."/>
            <person name="Submissions S."/>
        </authorList>
    </citation>
    <scope>NUCLEOTIDE SEQUENCE [LARGE SCALE GENOMIC DNA]</scope>
    <source>
        <strain evidence="3">CGMCC 1.8975</strain>
    </source>
</reference>
<name>A0A1H3NEM9_9BACT</name>
<dbReference type="Proteomes" id="UP000199249">
    <property type="component" value="Unassembled WGS sequence"/>
</dbReference>
<evidence type="ECO:0000313" key="2">
    <source>
        <dbReference type="EMBL" id="SDY86639.1"/>
    </source>
</evidence>
<evidence type="ECO:0000313" key="3">
    <source>
        <dbReference type="Proteomes" id="UP000199249"/>
    </source>
</evidence>